<dbReference type="EMBL" id="BMAU01021177">
    <property type="protein sequence ID" value="GFX94200.1"/>
    <property type="molecule type" value="Genomic_DNA"/>
</dbReference>
<comment type="caution">
    <text evidence="2">The sequence shown here is derived from an EMBL/GenBank/DDBJ whole genome shotgun (WGS) entry which is preliminary data.</text>
</comment>
<evidence type="ECO:0000313" key="2">
    <source>
        <dbReference type="EMBL" id="GFX94200.1"/>
    </source>
</evidence>
<accession>A0A8X6RPP8</accession>
<dbReference type="AlphaFoldDB" id="A0A8X6RPP8"/>
<name>A0A8X6RPP8_TRICX</name>
<proteinExistence type="predicted"/>
<dbReference type="Proteomes" id="UP000887159">
    <property type="component" value="Unassembled WGS sequence"/>
</dbReference>
<organism evidence="2 3">
    <name type="scientific">Trichonephila clavipes</name>
    <name type="common">Golden silk orbweaver</name>
    <name type="synonym">Nephila clavipes</name>
    <dbReference type="NCBI Taxonomy" id="2585209"/>
    <lineage>
        <taxon>Eukaryota</taxon>
        <taxon>Metazoa</taxon>
        <taxon>Ecdysozoa</taxon>
        <taxon>Arthropoda</taxon>
        <taxon>Chelicerata</taxon>
        <taxon>Arachnida</taxon>
        <taxon>Araneae</taxon>
        <taxon>Araneomorphae</taxon>
        <taxon>Entelegynae</taxon>
        <taxon>Araneoidea</taxon>
        <taxon>Nephilidae</taxon>
        <taxon>Trichonephila</taxon>
    </lineage>
</organism>
<feature type="compositionally biased region" description="Basic and acidic residues" evidence="1">
    <location>
        <begin position="19"/>
        <end position="35"/>
    </location>
</feature>
<evidence type="ECO:0000313" key="3">
    <source>
        <dbReference type="Proteomes" id="UP000887159"/>
    </source>
</evidence>
<reference evidence="2" key="1">
    <citation type="submission" date="2020-08" db="EMBL/GenBank/DDBJ databases">
        <title>Multicomponent nature underlies the extraordinary mechanical properties of spider dragline silk.</title>
        <authorList>
            <person name="Kono N."/>
            <person name="Nakamura H."/>
            <person name="Mori M."/>
            <person name="Yoshida Y."/>
            <person name="Ohtoshi R."/>
            <person name="Malay A.D."/>
            <person name="Moran D.A.P."/>
            <person name="Tomita M."/>
            <person name="Numata K."/>
            <person name="Arakawa K."/>
        </authorList>
    </citation>
    <scope>NUCLEOTIDE SEQUENCE</scope>
</reference>
<gene>
    <name evidence="2" type="ORF">TNCV_4292451</name>
</gene>
<feature type="region of interest" description="Disordered" evidence="1">
    <location>
        <begin position="11"/>
        <end position="41"/>
    </location>
</feature>
<evidence type="ECO:0000256" key="1">
    <source>
        <dbReference type="SAM" id="MobiDB-lite"/>
    </source>
</evidence>
<protein>
    <submittedName>
        <fullName evidence="2">Uncharacterized protein</fullName>
    </submittedName>
</protein>
<sequence>MSGVIHLRIKKRTPSPRHVIREPRPRAPRPPRDFAPDPQGSLIPFRFPRMRAPMIKAVRLGNELDNFSSTVKRLIEMAEVEFYWRHFSSRLESCVSEEASLKLACLIVY</sequence>
<keyword evidence="3" id="KW-1185">Reference proteome</keyword>